<accession>A0A084SIJ8</accession>
<feature type="compositionally biased region" description="Pro residues" evidence="1">
    <location>
        <begin position="328"/>
        <end position="340"/>
    </location>
</feature>
<organism evidence="2 3">
    <name type="scientific">Archangium violaceum Cb vi76</name>
    <dbReference type="NCBI Taxonomy" id="1406225"/>
    <lineage>
        <taxon>Bacteria</taxon>
        <taxon>Pseudomonadati</taxon>
        <taxon>Myxococcota</taxon>
        <taxon>Myxococcia</taxon>
        <taxon>Myxococcales</taxon>
        <taxon>Cystobacterineae</taxon>
        <taxon>Archangiaceae</taxon>
        <taxon>Archangium</taxon>
    </lineage>
</organism>
<dbReference type="RefSeq" id="WP_043409226.1">
    <property type="nucleotide sequence ID" value="NZ_JPMI01000298.1"/>
</dbReference>
<dbReference type="EMBL" id="JPMI01000298">
    <property type="protein sequence ID" value="KFA88283.1"/>
    <property type="molecule type" value="Genomic_DNA"/>
</dbReference>
<name>A0A084SIJ8_9BACT</name>
<gene>
    <name evidence="2" type="ORF">Q664_42220</name>
</gene>
<reference evidence="2 3" key="1">
    <citation type="submission" date="2014-07" db="EMBL/GenBank/DDBJ databases">
        <title>Draft Genome Sequence of Gephyronic Acid Producer, Cystobacter violaceus Strain Cb vi76.</title>
        <authorList>
            <person name="Stevens D.C."/>
            <person name="Young J."/>
            <person name="Carmichael R."/>
            <person name="Tan J."/>
            <person name="Taylor R.E."/>
        </authorList>
    </citation>
    <scope>NUCLEOTIDE SEQUENCE [LARGE SCALE GENOMIC DNA]</scope>
    <source>
        <strain evidence="2 3">Cb vi76</strain>
    </source>
</reference>
<comment type="caution">
    <text evidence="2">The sequence shown here is derived from an EMBL/GenBank/DDBJ whole genome shotgun (WGS) entry which is preliminary data.</text>
</comment>
<evidence type="ECO:0000313" key="3">
    <source>
        <dbReference type="Proteomes" id="UP000028547"/>
    </source>
</evidence>
<evidence type="ECO:0000256" key="1">
    <source>
        <dbReference type="SAM" id="MobiDB-lite"/>
    </source>
</evidence>
<dbReference type="Proteomes" id="UP000028547">
    <property type="component" value="Unassembled WGS sequence"/>
</dbReference>
<dbReference type="AlphaFoldDB" id="A0A084SIJ8"/>
<sequence length="660" mass="73542">MNLPRELVEAVRRHQVVPFVGAGVSMGVKRGLFPSWKQLLEGLAERLEQEALPEPVVAEVRKCIAGGDFLTAAELGFKEMGAFRFNRFLRERLRVHRPADAELSVVRALWGLRPEVMLTTNYDDVLLWGQEGAEPISNDQDDELHLMDAEASPDAPRLWYLHGTIHRLSTLILGGADYARLYGDGTQQHGRYSHYTNALVRLREWIRARPFLYVGFSFSDPYVLKQIEHVLGITKGRHVPSFALMKKGSIERGALWPRYNIQLIEYEDHGPPLAACLNALSRAAFGTGIPAPAPIHRGPAMGPAAASDASVLELLTFRSGEPRASPSQPAPAAPPQPAPVPLESAPIPLDPPHVPREALEHVYAHILRHRHRLVLFAPEDGGEEAIARRVARQYGERVSWLEPPNVPDCTEADYCRALAGDNRVTSFDALVEHLRQRAEGLGREHLFVLRYEWGPLGHLDTLGKHLRRWMEAPSKVELHLLVVGGGARGGWLLHNVSKSSVFSDAVKREVPDFTVDEVWQLLDAADLDGERWARDVHEATGGHPGLLEELLAGAGALDRKSVTERLARSPWVRGALQERLREDERNGASGTRSCRFVLEELLAGRPVNALEPLDYHLEQPEVRLYFSGLVRGDEEGRTVLRCRAVELAARDELARKDGRS</sequence>
<dbReference type="Pfam" id="PF13289">
    <property type="entry name" value="SIR2_2"/>
    <property type="match status" value="1"/>
</dbReference>
<evidence type="ECO:0000313" key="2">
    <source>
        <dbReference type="EMBL" id="KFA88283.1"/>
    </source>
</evidence>
<feature type="region of interest" description="Disordered" evidence="1">
    <location>
        <begin position="320"/>
        <end position="345"/>
    </location>
</feature>
<protein>
    <submittedName>
        <fullName evidence="2">Uncharacterized protein</fullName>
    </submittedName>
</protein>
<proteinExistence type="predicted"/>